<dbReference type="PROSITE" id="PS50968">
    <property type="entry name" value="BIOTINYL_LIPOYL"/>
    <property type="match status" value="1"/>
</dbReference>
<dbReference type="NCBIfam" id="NF002270">
    <property type="entry name" value="PRK01202.1"/>
    <property type="match status" value="1"/>
</dbReference>
<accession>A0A1H9K2X1</accession>
<dbReference type="InterPro" id="IPR002930">
    <property type="entry name" value="GCV_H"/>
</dbReference>
<dbReference type="STRING" id="355243.SAMN03080615_03314"/>
<organism evidence="6 7">
    <name type="scientific">Amphritea atlantica</name>
    <dbReference type="NCBI Taxonomy" id="355243"/>
    <lineage>
        <taxon>Bacteria</taxon>
        <taxon>Pseudomonadati</taxon>
        <taxon>Pseudomonadota</taxon>
        <taxon>Gammaproteobacteria</taxon>
        <taxon>Oceanospirillales</taxon>
        <taxon>Oceanospirillaceae</taxon>
        <taxon>Amphritea</taxon>
    </lineage>
</organism>
<dbReference type="GO" id="GO:0009249">
    <property type="term" value="P:protein lipoylation"/>
    <property type="evidence" value="ECO:0007669"/>
    <property type="project" value="TreeGrafter"/>
</dbReference>
<comment type="function">
    <text evidence="3">The glycine cleavage system catalyzes the degradation of glycine. The H protein shuttles the methylamine group of glycine from the P protein to the T protein.</text>
</comment>
<evidence type="ECO:0000256" key="2">
    <source>
        <dbReference type="ARBA" id="ARBA00022823"/>
    </source>
</evidence>
<dbReference type="InterPro" id="IPR011053">
    <property type="entry name" value="Single_hybrid_motif"/>
</dbReference>
<evidence type="ECO:0000313" key="7">
    <source>
        <dbReference type="Proteomes" id="UP000198749"/>
    </source>
</evidence>
<name>A0A1H9K2X1_9GAMM</name>
<gene>
    <name evidence="3" type="primary">gcvH</name>
    <name evidence="6" type="ORF">SAMN03080615_03314</name>
</gene>
<dbReference type="AlphaFoldDB" id="A0A1H9K2X1"/>
<keyword evidence="7" id="KW-1185">Reference proteome</keyword>
<dbReference type="GO" id="GO:0019464">
    <property type="term" value="P:glycine decarboxylation via glycine cleavage system"/>
    <property type="evidence" value="ECO:0007669"/>
    <property type="project" value="UniProtKB-UniRule"/>
</dbReference>
<comment type="subunit">
    <text evidence="3">The glycine cleavage system is composed of four proteins: P, T, L and H.</text>
</comment>
<feature type="modified residue" description="N6-lipoyllysine" evidence="3 4">
    <location>
        <position position="65"/>
    </location>
</feature>
<dbReference type="InterPro" id="IPR000089">
    <property type="entry name" value="Biotin_lipoyl"/>
</dbReference>
<dbReference type="PROSITE" id="PS00189">
    <property type="entry name" value="LIPOYL"/>
    <property type="match status" value="1"/>
</dbReference>
<dbReference type="OrthoDB" id="9796712at2"/>
<comment type="cofactor">
    <cofactor evidence="3">
        <name>(R)-lipoate</name>
        <dbReference type="ChEBI" id="CHEBI:83088"/>
    </cofactor>
    <text evidence="3">Binds 1 lipoyl cofactor covalently.</text>
</comment>
<evidence type="ECO:0000256" key="3">
    <source>
        <dbReference type="HAMAP-Rule" id="MF_00272"/>
    </source>
</evidence>
<dbReference type="GO" id="GO:0005829">
    <property type="term" value="C:cytosol"/>
    <property type="evidence" value="ECO:0007669"/>
    <property type="project" value="TreeGrafter"/>
</dbReference>
<dbReference type="Pfam" id="PF01597">
    <property type="entry name" value="GCV_H"/>
    <property type="match status" value="1"/>
</dbReference>
<sequence>MSDIPSDLKYVASHEWIRDEGDGVVTIGITDHAQDLLGDVVFVELPEVGAEFATGDDLGVVESVKAASDVYAPLSGEVIAINEELEDAPELVNSDPYGDGWFVQIRLSDESETDDLLDADGYAELCEAES</sequence>
<evidence type="ECO:0000313" key="6">
    <source>
        <dbReference type="EMBL" id="SEQ93440.1"/>
    </source>
</evidence>
<dbReference type="NCBIfam" id="TIGR00527">
    <property type="entry name" value="gcvH"/>
    <property type="match status" value="1"/>
</dbReference>
<dbReference type="RefSeq" id="WP_091360452.1">
    <property type="nucleotide sequence ID" value="NZ_AP025284.1"/>
</dbReference>
<protein>
    <recommendedName>
        <fullName evidence="3">Glycine cleavage system H protein</fullName>
    </recommendedName>
</protein>
<dbReference type="Proteomes" id="UP000198749">
    <property type="component" value="Unassembled WGS sequence"/>
</dbReference>
<dbReference type="HAMAP" id="MF_00272">
    <property type="entry name" value="GcvH"/>
    <property type="match status" value="1"/>
</dbReference>
<evidence type="ECO:0000256" key="1">
    <source>
        <dbReference type="ARBA" id="ARBA00009249"/>
    </source>
</evidence>
<dbReference type="SUPFAM" id="SSF51230">
    <property type="entry name" value="Single hybrid motif"/>
    <property type="match status" value="1"/>
</dbReference>
<dbReference type="Gene3D" id="2.40.50.100">
    <property type="match status" value="1"/>
</dbReference>
<dbReference type="InterPro" id="IPR033753">
    <property type="entry name" value="GCV_H/Fam206"/>
</dbReference>
<dbReference type="InterPro" id="IPR017453">
    <property type="entry name" value="GCV_H_sub"/>
</dbReference>
<dbReference type="GO" id="GO:0005960">
    <property type="term" value="C:glycine cleavage complex"/>
    <property type="evidence" value="ECO:0007669"/>
    <property type="project" value="InterPro"/>
</dbReference>
<dbReference type="PANTHER" id="PTHR11715:SF3">
    <property type="entry name" value="GLYCINE CLEAVAGE SYSTEM H PROTEIN-RELATED"/>
    <property type="match status" value="1"/>
</dbReference>
<comment type="similarity">
    <text evidence="1 3">Belongs to the GcvH family.</text>
</comment>
<feature type="domain" description="Lipoyl-binding" evidence="5">
    <location>
        <begin position="24"/>
        <end position="106"/>
    </location>
</feature>
<dbReference type="FunFam" id="2.40.50.100:FF:000011">
    <property type="entry name" value="Glycine cleavage system H protein"/>
    <property type="match status" value="1"/>
</dbReference>
<dbReference type="EMBL" id="FOGB01000011">
    <property type="protein sequence ID" value="SEQ93440.1"/>
    <property type="molecule type" value="Genomic_DNA"/>
</dbReference>
<reference evidence="7" key="1">
    <citation type="submission" date="2016-10" db="EMBL/GenBank/DDBJ databases">
        <authorList>
            <person name="Varghese N."/>
            <person name="Submissions S."/>
        </authorList>
    </citation>
    <scope>NUCLEOTIDE SEQUENCE [LARGE SCALE GENOMIC DNA]</scope>
    <source>
        <strain evidence="7">DSM 18887</strain>
    </source>
</reference>
<evidence type="ECO:0000259" key="5">
    <source>
        <dbReference type="PROSITE" id="PS50968"/>
    </source>
</evidence>
<proteinExistence type="inferred from homology"/>
<dbReference type="CDD" id="cd06848">
    <property type="entry name" value="GCS_H"/>
    <property type="match status" value="1"/>
</dbReference>
<dbReference type="InterPro" id="IPR003016">
    <property type="entry name" value="2-oxoA_DH_lipoyl-BS"/>
</dbReference>
<keyword evidence="2 3" id="KW-0450">Lipoyl</keyword>
<dbReference type="PANTHER" id="PTHR11715">
    <property type="entry name" value="GLYCINE CLEAVAGE SYSTEM H PROTEIN"/>
    <property type="match status" value="1"/>
</dbReference>
<evidence type="ECO:0000256" key="4">
    <source>
        <dbReference type="PIRSR" id="PIRSR617453-50"/>
    </source>
</evidence>